<proteinExistence type="predicted"/>
<evidence type="ECO:0000256" key="2">
    <source>
        <dbReference type="SAM" id="MobiDB-lite"/>
    </source>
</evidence>
<sequence length="199" mass="22718">MVLFSDKGQNQKISSAPNSTSPLQTRNAIANGAIIMHNFENSLLESNRQCDIRTNIDVNSPSPTNFFSQQSPTSNLNENMSNAITQNHNSGGKKFISPFDPEAKIPLPFQLDELGNLGTTVWKRNERERYRVRCVNEGYEKLRNHLPLAESEKRLSKVDTLRLAIYYIRHLDHLLNDNNHNLVCDCFETFGNEENILNK</sequence>
<dbReference type="GO" id="GO:0032502">
    <property type="term" value="P:developmental process"/>
    <property type="evidence" value="ECO:0007669"/>
    <property type="project" value="TreeGrafter"/>
</dbReference>
<keyword evidence="1 4" id="KW-0238">DNA-binding</keyword>
<dbReference type="SUPFAM" id="SSF47459">
    <property type="entry name" value="HLH, helix-loop-helix DNA-binding domain"/>
    <property type="match status" value="1"/>
</dbReference>
<evidence type="ECO:0000313" key="5">
    <source>
        <dbReference type="Proteomes" id="UP001201812"/>
    </source>
</evidence>
<evidence type="ECO:0000259" key="3">
    <source>
        <dbReference type="PROSITE" id="PS50888"/>
    </source>
</evidence>
<dbReference type="Proteomes" id="UP001201812">
    <property type="component" value="Unassembled WGS sequence"/>
</dbReference>
<dbReference type="AlphaFoldDB" id="A0AAD4NHH4"/>
<feature type="compositionally biased region" description="Polar residues" evidence="2">
    <location>
        <begin position="7"/>
        <end position="24"/>
    </location>
</feature>
<dbReference type="InterPro" id="IPR011598">
    <property type="entry name" value="bHLH_dom"/>
</dbReference>
<feature type="region of interest" description="Disordered" evidence="2">
    <location>
        <begin position="1"/>
        <end position="24"/>
    </location>
</feature>
<comment type="caution">
    <text evidence="4">The sequence shown here is derived from an EMBL/GenBank/DDBJ whole genome shotgun (WGS) entry which is preliminary data.</text>
</comment>
<dbReference type="InterPro" id="IPR036638">
    <property type="entry name" value="HLH_DNA-bd_sf"/>
</dbReference>
<evidence type="ECO:0000256" key="1">
    <source>
        <dbReference type="ARBA" id="ARBA00023125"/>
    </source>
</evidence>
<dbReference type="GO" id="GO:0000977">
    <property type="term" value="F:RNA polymerase II transcription regulatory region sequence-specific DNA binding"/>
    <property type="evidence" value="ECO:0007669"/>
    <property type="project" value="TreeGrafter"/>
</dbReference>
<protein>
    <submittedName>
        <fullName evidence="4">Helix-loop-helix DNA-binding domain-containing protein</fullName>
    </submittedName>
</protein>
<dbReference type="SMART" id="SM00353">
    <property type="entry name" value="HLH"/>
    <property type="match status" value="1"/>
</dbReference>
<evidence type="ECO:0000313" key="4">
    <source>
        <dbReference type="EMBL" id="KAI1728507.1"/>
    </source>
</evidence>
<dbReference type="GO" id="GO:0000981">
    <property type="term" value="F:DNA-binding transcription factor activity, RNA polymerase II-specific"/>
    <property type="evidence" value="ECO:0007669"/>
    <property type="project" value="TreeGrafter"/>
</dbReference>
<keyword evidence="5" id="KW-1185">Reference proteome</keyword>
<dbReference type="Pfam" id="PF00010">
    <property type="entry name" value="HLH"/>
    <property type="match status" value="1"/>
</dbReference>
<dbReference type="CDD" id="cd19724">
    <property type="entry name" value="bHLH_TS_ASCL3_like"/>
    <property type="match status" value="1"/>
</dbReference>
<dbReference type="PANTHER" id="PTHR23349">
    <property type="entry name" value="BASIC HELIX-LOOP-HELIX TRANSCRIPTION FACTOR, TWIST"/>
    <property type="match status" value="1"/>
</dbReference>
<dbReference type="PANTHER" id="PTHR23349:SF108">
    <property type="entry name" value="BHLH DOMAIN-CONTAINING PROTEIN"/>
    <property type="match status" value="1"/>
</dbReference>
<reference evidence="4" key="1">
    <citation type="submission" date="2022-01" db="EMBL/GenBank/DDBJ databases">
        <title>Genome Sequence Resource for Two Populations of Ditylenchus destructor, the Migratory Endoparasitic Phytonematode.</title>
        <authorList>
            <person name="Zhang H."/>
            <person name="Lin R."/>
            <person name="Xie B."/>
        </authorList>
    </citation>
    <scope>NUCLEOTIDE SEQUENCE</scope>
    <source>
        <strain evidence="4">BazhouSP</strain>
    </source>
</reference>
<dbReference type="PROSITE" id="PS50888">
    <property type="entry name" value="BHLH"/>
    <property type="match status" value="1"/>
</dbReference>
<name>A0AAD4NHH4_9BILA</name>
<organism evidence="4 5">
    <name type="scientific">Ditylenchus destructor</name>
    <dbReference type="NCBI Taxonomy" id="166010"/>
    <lineage>
        <taxon>Eukaryota</taxon>
        <taxon>Metazoa</taxon>
        <taxon>Ecdysozoa</taxon>
        <taxon>Nematoda</taxon>
        <taxon>Chromadorea</taxon>
        <taxon>Rhabditida</taxon>
        <taxon>Tylenchina</taxon>
        <taxon>Tylenchomorpha</taxon>
        <taxon>Sphaerularioidea</taxon>
        <taxon>Anguinidae</taxon>
        <taxon>Anguininae</taxon>
        <taxon>Ditylenchus</taxon>
    </lineage>
</organism>
<feature type="domain" description="BHLH" evidence="3">
    <location>
        <begin position="119"/>
        <end position="171"/>
    </location>
</feature>
<dbReference type="GO" id="GO:0046983">
    <property type="term" value="F:protein dimerization activity"/>
    <property type="evidence" value="ECO:0007669"/>
    <property type="project" value="InterPro"/>
</dbReference>
<accession>A0AAD4NHH4</accession>
<dbReference type="Gene3D" id="4.10.280.10">
    <property type="entry name" value="Helix-loop-helix DNA-binding domain"/>
    <property type="match status" value="1"/>
</dbReference>
<gene>
    <name evidence="4" type="ORF">DdX_00696</name>
</gene>
<dbReference type="EMBL" id="JAKKPZ010000001">
    <property type="protein sequence ID" value="KAI1728507.1"/>
    <property type="molecule type" value="Genomic_DNA"/>
</dbReference>
<dbReference type="InterPro" id="IPR050283">
    <property type="entry name" value="E-box_TF_Regulators"/>
</dbReference>